<organism evidence="10 11">
    <name type="scientific">Lacunisphaera limnophila</name>
    <dbReference type="NCBI Taxonomy" id="1838286"/>
    <lineage>
        <taxon>Bacteria</taxon>
        <taxon>Pseudomonadati</taxon>
        <taxon>Verrucomicrobiota</taxon>
        <taxon>Opitutia</taxon>
        <taxon>Opitutales</taxon>
        <taxon>Opitutaceae</taxon>
        <taxon>Lacunisphaera</taxon>
    </lineage>
</organism>
<dbReference type="GO" id="GO:0009234">
    <property type="term" value="P:menaquinone biosynthetic process"/>
    <property type="evidence" value="ECO:0007669"/>
    <property type="project" value="UniProtKB-UniRule"/>
</dbReference>
<evidence type="ECO:0000259" key="9">
    <source>
        <dbReference type="Pfam" id="PF16582"/>
    </source>
</evidence>
<dbReference type="Gene3D" id="3.40.50.970">
    <property type="match status" value="2"/>
</dbReference>
<accession>A0A1D8AWX3</accession>
<evidence type="ECO:0000313" key="11">
    <source>
        <dbReference type="Proteomes" id="UP000095228"/>
    </source>
</evidence>
<dbReference type="CDD" id="cd02009">
    <property type="entry name" value="TPP_SHCHC_synthase"/>
    <property type="match status" value="1"/>
</dbReference>
<dbReference type="InterPro" id="IPR011766">
    <property type="entry name" value="TPP_enzyme_TPP-bd"/>
</dbReference>
<dbReference type="UniPathway" id="UPA00079"/>
<dbReference type="InterPro" id="IPR012001">
    <property type="entry name" value="Thiamin_PyroP_enz_TPP-bd_dom"/>
</dbReference>
<keyword evidence="3 6" id="KW-0460">Magnesium</keyword>
<evidence type="ECO:0000256" key="5">
    <source>
        <dbReference type="ARBA" id="ARBA00023211"/>
    </source>
</evidence>
<evidence type="ECO:0000259" key="7">
    <source>
        <dbReference type="Pfam" id="PF02775"/>
    </source>
</evidence>
<dbReference type="GO" id="GO:0000287">
    <property type="term" value="F:magnesium ion binding"/>
    <property type="evidence" value="ECO:0007669"/>
    <property type="project" value="UniProtKB-UniRule"/>
</dbReference>
<dbReference type="Pfam" id="PF16582">
    <property type="entry name" value="TPP_enzyme_M_2"/>
    <property type="match status" value="1"/>
</dbReference>
<dbReference type="GO" id="GO:0030145">
    <property type="term" value="F:manganese ion binding"/>
    <property type="evidence" value="ECO:0007669"/>
    <property type="project" value="UniProtKB-UniRule"/>
</dbReference>
<proteinExistence type="inferred from homology"/>
<comment type="subunit">
    <text evidence="6">Homodimer.</text>
</comment>
<dbReference type="EC" id="2.2.1.9" evidence="6"/>
<dbReference type="InterPro" id="IPR004433">
    <property type="entry name" value="MenaQ_synth_MenD"/>
</dbReference>
<gene>
    <name evidence="6 10" type="primary">menD</name>
    <name evidence="10" type="ORF">Verru16b_02462</name>
</gene>
<dbReference type="NCBIfam" id="TIGR00173">
    <property type="entry name" value="menD"/>
    <property type="match status" value="1"/>
</dbReference>
<dbReference type="UniPathway" id="UPA01057">
    <property type="reaction ID" value="UER00164"/>
</dbReference>
<feature type="domain" description="Thiamine pyrophosphate enzyme TPP-binding" evidence="7">
    <location>
        <begin position="431"/>
        <end position="553"/>
    </location>
</feature>
<keyword evidence="5 6" id="KW-0464">Manganese</keyword>
<dbReference type="GO" id="GO:0030976">
    <property type="term" value="F:thiamine pyrophosphate binding"/>
    <property type="evidence" value="ECO:0007669"/>
    <property type="project" value="UniProtKB-UniRule"/>
</dbReference>
<comment type="cofactor">
    <cofactor evidence="6">
        <name>thiamine diphosphate</name>
        <dbReference type="ChEBI" id="CHEBI:58937"/>
    </cofactor>
    <text evidence="6">Binds 1 thiamine pyrophosphate per subunit.</text>
</comment>
<dbReference type="PANTHER" id="PTHR42916">
    <property type="entry name" value="2-SUCCINYL-5-ENOLPYRUVYL-6-HYDROXY-3-CYCLOHEXENE-1-CARBOXYLATE SYNTHASE"/>
    <property type="match status" value="1"/>
</dbReference>
<evidence type="ECO:0000256" key="3">
    <source>
        <dbReference type="ARBA" id="ARBA00022842"/>
    </source>
</evidence>
<dbReference type="AlphaFoldDB" id="A0A1D8AWX3"/>
<protein>
    <recommendedName>
        <fullName evidence="6">2-succinyl-5-enolpyruvyl-6-hydroxy-3-cyclohexene-1-carboxylate synthase</fullName>
        <shortName evidence="6">SEPHCHC synthase</shortName>
        <ecNumber evidence="6">2.2.1.9</ecNumber>
    </recommendedName>
    <alternativeName>
        <fullName evidence="6">Menaquinone biosynthesis protein MenD</fullName>
    </alternativeName>
</protein>
<comment type="catalytic activity">
    <reaction evidence="6">
        <text>isochorismate + 2-oxoglutarate + H(+) = 5-enolpyruvoyl-6-hydroxy-2-succinyl-cyclohex-3-ene-1-carboxylate + CO2</text>
        <dbReference type="Rhea" id="RHEA:25593"/>
        <dbReference type="ChEBI" id="CHEBI:15378"/>
        <dbReference type="ChEBI" id="CHEBI:16526"/>
        <dbReference type="ChEBI" id="CHEBI:16810"/>
        <dbReference type="ChEBI" id="CHEBI:29780"/>
        <dbReference type="ChEBI" id="CHEBI:58818"/>
        <dbReference type="EC" id="2.2.1.9"/>
    </reaction>
</comment>
<dbReference type="Pfam" id="PF02776">
    <property type="entry name" value="TPP_enzyme_N"/>
    <property type="match status" value="1"/>
</dbReference>
<dbReference type="Gene3D" id="3.40.50.1220">
    <property type="entry name" value="TPP-binding domain"/>
    <property type="match status" value="1"/>
</dbReference>
<comment type="pathway">
    <text evidence="6">Quinol/quinone metabolism; 1,4-dihydroxy-2-naphthoate biosynthesis; 1,4-dihydroxy-2-naphthoate from chorismate: step 2/7.</text>
</comment>
<dbReference type="CDD" id="cd07037">
    <property type="entry name" value="TPP_PYR_MenD"/>
    <property type="match status" value="1"/>
</dbReference>
<dbReference type="PATRIC" id="fig|1838286.3.peg.2473"/>
<keyword evidence="6" id="KW-0474">Menaquinone biosynthesis</keyword>
<sequence>MKSAADPQLDYRNTNTLWCSVLVGTLVRLGLRHAVISPGSRSAPLTIALARHPEIESLAVLDERSAGFYALGLAKQHRRPVALVCTSGTAAANFLPAVVEAHESGVPLLVLTADRPPEMRDCHSGQTIDQVKLYGAYVNFQHECAVPEATVPLLRYLRQTVAHAVERTLRPAAGPVHLNCPFRDPLPPLPDNATLPRPAALQGLWEGLAPAEALEAGAGAAPAGAGRRWAERGVIIVGPNESVDGEAWADAVGRISRALGWPVLADALAPVRANATRAGAVITRYDTLLRNDRLAAELHPVQVICVGGWPTSKVLRGWLQAADPEVVLVTDRTGNEDALHLRTRVVRGPLAAWSEGFAGRTSETAWVKAWLRADARAGRALVAGVRAERGLIEPVWPGILATHLPARTPCFIASSMPVRDAEYFWPAGNRGQRLFFNRGANGIDGTLSTALGAVHGGPPGVLVTGDLSLLHDTNGFLSVPKFRGSLTIVLINNNGGGIFEHLPVAQFEPPFEEFFGTPQNIDFRKLCATYDVAHTVVRSAAHLGRLVAKLPKSGVRVLELRTERKRDAAWRKQLFARVAG</sequence>
<evidence type="ECO:0000256" key="6">
    <source>
        <dbReference type="HAMAP-Rule" id="MF_01659"/>
    </source>
</evidence>
<dbReference type="PIRSF" id="PIRSF004983">
    <property type="entry name" value="MenD"/>
    <property type="match status" value="1"/>
</dbReference>
<feature type="domain" description="Menaquinone biosynthesis protein MenD middle" evidence="9">
    <location>
        <begin position="231"/>
        <end position="381"/>
    </location>
</feature>
<dbReference type="KEGG" id="obg:Verru16b_02462"/>
<dbReference type="HAMAP" id="MF_01659">
    <property type="entry name" value="MenD"/>
    <property type="match status" value="1"/>
</dbReference>
<dbReference type="PANTHER" id="PTHR42916:SF1">
    <property type="entry name" value="PROTEIN PHYLLO, CHLOROPLASTIC"/>
    <property type="match status" value="1"/>
</dbReference>
<evidence type="ECO:0000259" key="8">
    <source>
        <dbReference type="Pfam" id="PF02776"/>
    </source>
</evidence>
<name>A0A1D8AWX3_9BACT</name>
<evidence type="ECO:0000313" key="10">
    <source>
        <dbReference type="EMBL" id="AOS45381.1"/>
    </source>
</evidence>
<feature type="domain" description="Thiamine pyrophosphate enzyme N-terminal TPP-binding" evidence="8">
    <location>
        <begin position="21"/>
        <end position="132"/>
    </location>
</feature>
<dbReference type="SUPFAM" id="SSF52518">
    <property type="entry name" value="Thiamin diphosphate-binding fold (THDP-binding)"/>
    <property type="match status" value="2"/>
</dbReference>
<keyword evidence="4 6" id="KW-0786">Thiamine pyrophosphate</keyword>
<dbReference type="EMBL" id="CP016094">
    <property type="protein sequence ID" value="AOS45381.1"/>
    <property type="molecule type" value="Genomic_DNA"/>
</dbReference>
<dbReference type="InterPro" id="IPR032264">
    <property type="entry name" value="MenD_middle"/>
</dbReference>
<dbReference type="STRING" id="1838286.Verru16b_02462"/>
<keyword evidence="1 6" id="KW-0808">Transferase</keyword>
<comment type="pathway">
    <text evidence="6">Quinol/quinone metabolism; menaquinone biosynthesis.</text>
</comment>
<evidence type="ECO:0000256" key="2">
    <source>
        <dbReference type="ARBA" id="ARBA00022723"/>
    </source>
</evidence>
<evidence type="ECO:0000256" key="4">
    <source>
        <dbReference type="ARBA" id="ARBA00023052"/>
    </source>
</evidence>
<dbReference type="Proteomes" id="UP000095228">
    <property type="component" value="Chromosome"/>
</dbReference>
<dbReference type="InterPro" id="IPR029061">
    <property type="entry name" value="THDP-binding"/>
</dbReference>
<keyword evidence="2 6" id="KW-0479">Metal-binding</keyword>
<comment type="cofactor">
    <cofactor evidence="6">
        <name>Mg(2+)</name>
        <dbReference type="ChEBI" id="CHEBI:18420"/>
    </cofactor>
    <cofactor evidence="6">
        <name>Mn(2+)</name>
        <dbReference type="ChEBI" id="CHEBI:29035"/>
    </cofactor>
</comment>
<evidence type="ECO:0000256" key="1">
    <source>
        <dbReference type="ARBA" id="ARBA00022679"/>
    </source>
</evidence>
<comment type="similarity">
    <text evidence="6">Belongs to the TPP enzyme family. MenD subfamily.</text>
</comment>
<dbReference type="GO" id="GO:0070204">
    <property type="term" value="F:2-succinyl-5-enolpyruvyl-6-hydroxy-3-cyclohexene-1-carboxylic-acid synthase activity"/>
    <property type="evidence" value="ECO:0007669"/>
    <property type="project" value="UniProtKB-UniRule"/>
</dbReference>
<dbReference type="OrthoDB" id="9791859at2"/>
<dbReference type="Pfam" id="PF02775">
    <property type="entry name" value="TPP_enzyme_C"/>
    <property type="match status" value="1"/>
</dbReference>
<dbReference type="RefSeq" id="WP_069962537.1">
    <property type="nucleotide sequence ID" value="NZ_CP016094.1"/>
</dbReference>
<reference evidence="10 11" key="1">
    <citation type="submission" date="2016-06" db="EMBL/GenBank/DDBJ databases">
        <title>Three novel species with peptidoglycan cell walls form the new genus Lacunisphaera gen. nov. in the family Opitutaceae of the verrucomicrobial subdivision 4.</title>
        <authorList>
            <person name="Rast P."/>
            <person name="Gloeckner I."/>
            <person name="Jogler M."/>
            <person name="Boedeker C."/>
            <person name="Jeske O."/>
            <person name="Wiegand S."/>
            <person name="Reinhardt R."/>
            <person name="Schumann P."/>
            <person name="Rohde M."/>
            <person name="Spring S."/>
            <person name="Gloeckner F.O."/>
            <person name="Jogler C."/>
        </authorList>
    </citation>
    <scope>NUCLEOTIDE SEQUENCE [LARGE SCALE GENOMIC DNA]</scope>
    <source>
        <strain evidence="10 11">IG16b</strain>
    </source>
</reference>
<keyword evidence="11" id="KW-1185">Reference proteome</keyword>
<comment type="function">
    <text evidence="6">Catalyzes the thiamine diphosphate-dependent decarboxylation of 2-oxoglutarate and the subsequent addition of the resulting succinic semialdehyde-thiamine pyrophosphate anion to isochorismate to yield 2-succinyl-5-enolpyruvyl-6-hydroxy-3-cyclohexene-1-carboxylate (SEPHCHC).</text>
</comment>